<reference evidence="2" key="1">
    <citation type="journal article" date="2015" name="Proc. Natl. Acad. Sci. U.S.A.">
        <title>Networks of energetic and metabolic interactions define dynamics in microbial communities.</title>
        <authorList>
            <person name="Embree M."/>
            <person name="Liu J.K."/>
            <person name="Al-Bassam M.M."/>
            <person name="Zengler K."/>
        </authorList>
    </citation>
    <scope>NUCLEOTIDE SEQUENCE</scope>
</reference>
<proteinExistence type="predicted"/>
<evidence type="ECO:0000313" key="2">
    <source>
        <dbReference type="EMBL" id="KUG25136.1"/>
    </source>
</evidence>
<organism evidence="2">
    <name type="scientific">hydrocarbon metagenome</name>
    <dbReference type="NCBI Taxonomy" id="938273"/>
    <lineage>
        <taxon>unclassified sequences</taxon>
        <taxon>metagenomes</taxon>
        <taxon>ecological metagenomes</taxon>
    </lineage>
</organism>
<dbReference type="AlphaFoldDB" id="A0A0W8FW81"/>
<dbReference type="EMBL" id="LNQE01000761">
    <property type="protein sequence ID" value="KUG25136.1"/>
    <property type="molecule type" value="Genomic_DNA"/>
</dbReference>
<dbReference type="Pfam" id="PF18962">
    <property type="entry name" value="Por_Secre_tail"/>
    <property type="match status" value="1"/>
</dbReference>
<sequence length="520" mass="60605">MKRILFILLLSVSVFFAQEIEIEQLTNTNLVICNPVFPYYIDNMPGFWWNQTYSNTTVFFEVHDDISKSGNVAYLEFNHDERKFDNEIVYLTNNQFIQKNITVTTFPKFIVMWETNKNGNWDIEYVIYQSDSTWSDSKILIGSDQDEINPKIVKTMSNYYPGNYENTLWFTFEKNHKVYFAEFEDSLKSIELVFPDTVNYQYSKPTASIMAHYGSNDFFLAAEMRETQNSKKQIILTDKEIGTNDWQEFKVLCDSGNSHNPEFLQIGYDTYYFLSFEIEDNFRNSVNILFDESTFDPRNYDPYNSGYTELKSDPTISTYDFFSYAYFIITKQILITDFELYFPFIYRKVKNDSTFIVFNTSSYPNEDNFVTVDHKNASIAVGPVGLYPTGVLSYMVWTDSTENGINLFGVHRYDGLGSVGNNEKLENAISLHQNYPNPFNPTTKIKFTIPNVGDENFRPLQTQLIVYDILGREIKTLLNKPMQPGEYEVEFDATGLPSGVYFYRLTSGSFSQTRKMVLLR</sequence>
<name>A0A0W8FW81_9ZZZZ</name>
<dbReference type="NCBIfam" id="TIGR04183">
    <property type="entry name" value="Por_Secre_tail"/>
    <property type="match status" value="1"/>
</dbReference>
<feature type="domain" description="Secretion system C-terminal sorting" evidence="1">
    <location>
        <begin position="435"/>
        <end position="517"/>
    </location>
</feature>
<evidence type="ECO:0000259" key="1">
    <source>
        <dbReference type="Pfam" id="PF18962"/>
    </source>
</evidence>
<accession>A0A0W8FW81</accession>
<protein>
    <recommendedName>
        <fullName evidence="1">Secretion system C-terminal sorting domain-containing protein</fullName>
    </recommendedName>
</protein>
<comment type="caution">
    <text evidence="2">The sequence shown here is derived from an EMBL/GenBank/DDBJ whole genome shotgun (WGS) entry which is preliminary data.</text>
</comment>
<dbReference type="InterPro" id="IPR026444">
    <property type="entry name" value="Secre_tail"/>
</dbReference>
<dbReference type="Gene3D" id="2.60.40.4070">
    <property type="match status" value="1"/>
</dbReference>
<gene>
    <name evidence="2" type="ORF">ASZ90_005047</name>
</gene>